<dbReference type="CDD" id="cd06260">
    <property type="entry name" value="DUF820-like"/>
    <property type="match status" value="1"/>
</dbReference>
<dbReference type="AlphaFoldDB" id="A0A1H3D1W7"/>
<dbReference type="InterPro" id="IPR008538">
    <property type="entry name" value="Uma2"/>
</dbReference>
<sequence>MTNLARQFCLSVDDYLAAEDGAEIRHEYIDGEIYAMTGASRNHGLITLNLATFLRSRLRGTPCQLFANDMKVRLKIADQDIFYYPDLVLSCNADDRAAYYCTAPCLLVEVLSDSTARVDRREKFFAYQTIPSLQEYILIEQNCRAVEIHRRARGWALERITEGSVRIECLDVEVSLETLYEDVPLSEAV</sequence>
<evidence type="ECO:0000259" key="1">
    <source>
        <dbReference type="Pfam" id="PF05685"/>
    </source>
</evidence>
<dbReference type="STRING" id="61595.SAMN05421644_10794"/>
<protein>
    <submittedName>
        <fullName evidence="2">Endonuclease, Uma2 family (Restriction endonuclease fold)</fullName>
    </submittedName>
</protein>
<evidence type="ECO:0000313" key="2">
    <source>
        <dbReference type="EMBL" id="SDX60473.1"/>
    </source>
</evidence>
<dbReference type="GO" id="GO:0004519">
    <property type="term" value="F:endonuclease activity"/>
    <property type="evidence" value="ECO:0007669"/>
    <property type="project" value="UniProtKB-KW"/>
</dbReference>
<dbReference type="OrthoDB" id="26750at2"/>
<dbReference type="EMBL" id="FNOW01000007">
    <property type="protein sequence ID" value="SDX60473.1"/>
    <property type="molecule type" value="Genomic_DNA"/>
</dbReference>
<keyword evidence="2" id="KW-0540">Nuclease</keyword>
<dbReference type="Proteomes" id="UP000198672">
    <property type="component" value="Unassembled WGS sequence"/>
</dbReference>
<dbReference type="InterPro" id="IPR012296">
    <property type="entry name" value="Nuclease_put_TT1808"/>
</dbReference>
<name>A0A1H3D1W7_ALLWA</name>
<dbReference type="RefSeq" id="WP_091332442.1">
    <property type="nucleotide sequence ID" value="NZ_FNOW01000007.1"/>
</dbReference>
<dbReference type="Pfam" id="PF05685">
    <property type="entry name" value="Uma2"/>
    <property type="match status" value="1"/>
</dbReference>
<evidence type="ECO:0000313" key="3">
    <source>
        <dbReference type="Proteomes" id="UP000198672"/>
    </source>
</evidence>
<dbReference type="SUPFAM" id="SSF52980">
    <property type="entry name" value="Restriction endonuclease-like"/>
    <property type="match status" value="1"/>
</dbReference>
<reference evidence="3" key="1">
    <citation type="submission" date="2016-10" db="EMBL/GenBank/DDBJ databases">
        <authorList>
            <person name="Varghese N."/>
            <person name="Submissions S."/>
        </authorList>
    </citation>
    <scope>NUCLEOTIDE SEQUENCE [LARGE SCALE GENOMIC DNA]</scope>
    <source>
        <strain evidence="3">DSM 173</strain>
    </source>
</reference>
<accession>A0A1H3D1W7</accession>
<feature type="domain" description="Putative restriction endonuclease" evidence="1">
    <location>
        <begin position="13"/>
        <end position="170"/>
    </location>
</feature>
<keyword evidence="3" id="KW-1185">Reference proteome</keyword>
<keyword evidence="2" id="KW-0255">Endonuclease</keyword>
<organism evidence="2 3">
    <name type="scientific">Allochromatium warmingii</name>
    <name type="common">Chromatium warmingii</name>
    <dbReference type="NCBI Taxonomy" id="61595"/>
    <lineage>
        <taxon>Bacteria</taxon>
        <taxon>Pseudomonadati</taxon>
        <taxon>Pseudomonadota</taxon>
        <taxon>Gammaproteobacteria</taxon>
        <taxon>Chromatiales</taxon>
        <taxon>Chromatiaceae</taxon>
        <taxon>Allochromatium</taxon>
    </lineage>
</organism>
<gene>
    <name evidence="2" type="ORF">SAMN05421644_10794</name>
</gene>
<keyword evidence="2" id="KW-0378">Hydrolase</keyword>
<dbReference type="InterPro" id="IPR011335">
    <property type="entry name" value="Restrct_endonuc-II-like"/>
</dbReference>
<dbReference type="PANTHER" id="PTHR36558:SF1">
    <property type="entry name" value="RESTRICTION ENDONUCLEASE DOMAIN-CONTAINING PROTEIN-RELATED"/>
    <property type="match status" value="1"/>
</dbReference>
<dbReference type="PANTHER" id="PTHR36558">
    <property type="entry name" value="GLR1098 PROTEIN"/>
    <property type="match status" value="1"/>
</dbReference>
<dbReference type="Gene3D" id="3.90.1570.10">
    <property type="entry name" value="tt1808, chain A"/>
    <property type="match status" value="1"/>
</dbReference>
<proteinExistence type="predicted"/>